<organism evidence="4 5">
    <name type="scientific">Nocardioides pocheonensis</name>
    <dbReference type="NCBI Taxonomy" id="661485"/>
    <lineage>
        <taxon>Bacteria</taxon>
        <taxon>Bacillati</taxon>
        <taxon>Actinomycetota</taxon>
        <taxon>Actinomycetes</taxon>
        <taxon>Propionibacteriales</taxon>
        <taxon>Nocardioidaceae</taxon>
        <taxon>Nocardioides</taxon>
    </lineage>
</organism>
<evidence type="ECO:0000259" key="3">
    <source>
        <dbReference type="Pfam" id="PF07811"/>
    </source>
</evidence>
<feature type="region of interest" description="Disordered" evidence="1">
    <location>
        <begin position="1"/>
        <end position="79"/>
    </location>
</feature>
<keyword evidence="2" id="KW-0812">Transmembrane</keyword>
<accession>A0A3N0GS46</accession>
<gene>
    <name evidence="4" type="ORF">EFL26_09655</name>
</gene>
<evidence type="ECO:0000256" key="1">
    <source>
        <dbReference type="SAM" id="MobiDB-lite"/>
    </source>
</evidence>
<sequence>MRIGGPDVHDPTEKETQTHDQLGSAAAAGRTLPLPPDPAERGRRFGHRVGHDRRHRGGRGLRDRRRRDEDRDQQERPARRLRLEARRQRLRPLRRDESGVSAVEFAFVAPALIFLIFFAIQGALFFYGRSVAIQSAREGVSQLRLAQDEATYLDIRAGVKANTEQFATSVGREALIDPLATPAYDAEQGRVRMKVHGRVISLIPMLDLTVTEEAEGPVERFEGAR</sequence>
<feature type="domain" description="TadE-like" evidence="3">
    <location>
        <begin position="99"/>
        <end position="140"/>
    </location>
</feature>
<dbReference type="InterPro" id="IPR012495">
    <property type="entry name" value="TadE-like_dom"/>
</dbReference>
<evidence type="ECO:0000256" key="2">
    <source>
        <dbReference type="SAM" id="Phobius"/>
    </source>
</evidence>
<dbReference type="EMBL" id="RJSF01000036">
    <property type="protein sequence ID" value="RNM14998.1"/>
    <property type="molecule type" value="Genomic_DNA"/>
</dbReference>
<evidence type="ECO:0000313" key="4">
    <source>
        <dbReference type="EMBL" id="RNM14998.1"/>
    </source>
</evidence>
<dbReference type="AlphaFoldDB" id="A0A3N0GS46"/>
<name>A0A3N0GS46_9ACTN</name>
<feature type="compositionally biased region" description="Basic residues" evidence="1">
    <location>
        <begin position="44"/>
        <end position="65"/>
    </location>
</feature>
<dbReference type="Proteomes" id="UP000279994">
    <property type="component" value="Unassembled WGS sequence"/>
</dbReference>
<protein>
    <submittedName>
        <fullName evidence="4">Pilus assembly protein</fullName>
    </submittedName>
</protein>
<reference evidence="4 5" key="1">
    <citation type="submission" date="2018-11" db="EMBL/GenBank/DDBJ databases">
        <authorList>
            <person name="Li F."/>
        </authorList>
    </citation>
    <scope>NUCLEOTIDE SEQUENCE [LARGE SCALE GENOMIC DNA]</scope>
    <source>
        <strain evidence="4 5">Gsoil 818</strain>
    </source>
</reference>
<feature type="transmembrane region" description="Helical" evidence="2">
    <location>
        <begin position="105"/>
        <end position="127"/>
    </location>
</feature>
<keyword evidence="2" id="KW-0472">Membrane</keyword>
<keyword evidence="2" id="KW-1133">Transmembrane helix</keyword>
<dbReference type="OrthoDB" id="4220102at2"/>
<feature type="compositionally biased region" description="Basic and acidic residues" evidence="1">
    <location>
        <begin position="7"/>
        <end position="18"/>
    </location>
</feature>
<proteinExistence type="predicted"/>
<comment type="caution">
    <text evidence="4">The sequence shown here is derived from an EMBL/GenBank/DDBJ whole genome shotgun (WGS) entry which is preliminary data.</text>
</comment>
<dbReference type="Pfam" id="PF07811">
    <property type="entry name" value="TadE"/>
    <property type="match status" value="1"/>
</dbReference>
<feature type="compositionally biased region" description="Basic and acidic residues" evidence="1">
    <location>
        <begin position="66"/>
        <end position="79"/>
    </location>
</feature>
<keyword evidence="5" id="KW-1185">Reference proteome</keyword>
<evidence type="ECO:0000313" key="5">
    <source>
        <dbReference type="Proteomes" id="UP000279994"/>
    </source>
</evidence>